<feature type="compositionally biased region" description="Low complexity" evidence="1">
    <location>
        <begin position="61"/>
        <end position="72"/>
    </location>
</feature>
<proteinExistence type="predicted"/>
<evidence type="ECO:0000313" key="2">
    <source>
        <dbReference type="EMBL" id="KAF9779525.1"/>
    </source>
</evidence>
<name>A0A9P6H7W9_9AGAM</name>
<feature type="region of interest" description="Disordered" evidence="1">
    <location>
        <begin position="35"/>
        <end position="72"/>
    </location>
</feature>
<protein>
    <submittedName>
        <fullName evidence="2">Uncharacterized protein</fullName>
    </submittedName>
</protein>
<reference evidence="2" key="2">
    <citation type="submission" date="2020-11" db="EMBL/GenBank/DDBJ databases">
        <authorList>
            <consortium name="DOE Joint Genome Institute"/>
            <person name="Kuo A."/>
            <person name="Miyauchi S."/>
            <person name="Kiss E."/>
            <person name="Drula E."/>
            <person name="Kohler A."/>
            <person name="Sanchez-Garcia M."/>
            <person name="Andreopoulos B."/>
            <person name="Barry K.W."/>
            <person name="Bonito G."/>
            <person name="Buee M."/>
            <person name="Carver A."/>
            <person name="Chen C."/>
            <person name="Cichocki N."/>
            <person name="Clum A."/>
            <person name="Culley D."/>
            <person name="Crous P.W."/>
            <person name="Fauchery L."/>
            <person name="Girlanda M."/>
            <person name="Hayes R."/>
            <person name="Keri Z."/>
            <person name="Labutti K."/>
            <person name="Lipzen A."/>
            <person name="Lombard V."/>
            <person name="Magnuson J."/>
            <person name="Maillard F."/>
            <person name="Morin E."/>
            <person name="Murat C."/>
            <person name="Nolan M."/>
            <person name="Ohm R."/>
            <person name="Pangilinan J."/>
            <person name="Pereira M."/>
            <person name="Perotto S."/>
            <person name="Peter M."/>
            <person name="Riley R."/>
            <person name="Sitrit Y."/>
            <person name="Stielow B."/>
            <person name="Szollosi G."/>
            <person name="Zifcakova L."/>
            <person name="Stursova M."/>
            <person name="Spatafora J.W."/>
            <person name="Tedersoo L."/>
            <person name="Vaario L.-M."/>
            <person name="Yamada A."/>
            <person name="Yan M."/>
            <person name="Wang P."/>
            <person name="Xu J."/>
            <person name="Bruns T."/>
            <person name="Baldrian P."/>
            <person name="Vilgalys R."/>
            <person name="Henrissat B."/>
            <person name="Grigoriev I.V."/>
            <person name="Hibbett D."/>
            <person name="Nagy L.G."/>
            <person name="Martin F.M."/>
        </authorList>
    </citation>
    <scope>NUCLEOTIDE SEQUENCE</scope>
    <source>
        <strain evidence="2">UH-Tt-Lm1</strain>
    </source>
</reference>
<reference evidence="2" key="1">
    <citation type="journal article" date="2020" name="Nat. Commun.">
        <title>Large-scale genome sequencing of mycorrhizal fungi provides insights into the early evolution of symbiotic traits.</title>
        <authorList>
            <person name="Miyauchi S."/>
            <person name="Kiss E."/>
            <person name="Kuo A."/>
            <person name="Drula E."/>
            <person name="Kohler A."/>
            <person name="Sanchez-Garcia M."/>
            <person name="Morin E."/>
            <person name="Andreopoulos B."/>
            <person name="Barry K.W."/>
            <person name="Bonito G."/>
            <person name="Buee M."/>
            <person name="Carver A."/>
            <person name="Chen C."/>
            <person name="Cichocki N."/>
            <person name="Clum A."/>
            <person name="Culley D."/>
            <person name="Crous P.W."/>
            <person name="Fauchery L."/>
            <person name="Girlanda M."/>
            <person name="Hayes R.D."/>
            <person name="Keri Z."/>
            <person name="LaButti K."/>
            <person name="Lipzen A."/>
            <person name="Lombard V."/>
            <person name="Magnuson J."/>
            <person name="Maillard F."/>
            <person name="Murat C."/>
            <person name="Nolan M."/>
            <person name="Ohm R.A."/>
            <person name="Pangilinan J."/>
            <person name="Pereira M.F."/>
            <person name="Perotto S."/>
            <person name="Peter M."/>
            <person name="Pfister S."/>
            <person name="Riley R."/>
            <person name="Sitrit Y."/>
            <person name="Stielow J.B."/>
            <person name="Szollosi G."/>
            <person name="Zifcakova L."/>
            <person name="Stursova M."/>
            <person name="Spatafora J.W."/>
            <person name="Tedersoo L."/>
            <person name="Vaario L.M."/>
            <person name="Yamada A."/>
            <person name="Yan M."/>
            <person name="Wang P."/>
            <person name="Xu J."/>
            <person name="Bruns T."/>
            <person name="Baldrian P."/>
            <person name="Vilgalys R."/>
            <person name="Dunand C."/>
            <person name="Henrissat B."/>
            <person name="Grigoriev I.V."/>
            <person name="Hibbett D."/>
            <person name="Nagy L.G."/>
            <person name="Martin F.M."/>
        </authorList>
    </citation>
    <scope>NUCLEOTIDE SEQUENCE</scope>
    <source>
        <strain evidence="2">UH-Tt-Lm1</strain>
    </source>
</reference>
<dbReference type="EMBL" id="WIUZ02000019">
    <property type="protein sequence ID" value="KAF9779525.1"/>
    <property type="molecule type" value="Genomic_DNA"/>
</dbReference>
<dbReference type="Proteomes" id="UP000736335">
    <property type="component" value="Unassembled WGS sequence"/>
</dbReference>
<comment type="caution">
    <text evidence="2">The sequence shown here is derived from an EMBL/GenBank/DDBJ whole genome shotgun (WGS) entry which is preliminary data.</text>
</comment>
<evidence type="ECO:0000313" key="3">
    <source>
        <dbReference type="Proteomes" id="UP000736335"/>
    </source>
</evidence>
<dbReference type="AlphaFoldDB" id="A0A9P6H7W9"/>
<feature type="compositionally biased region" description="Basic and acidic residues" evidence="1">
    <location>
        <begin position="48"/>
        <end position="60"/>
    </location>
</feature>
<accession>A0A9P6H7W9</accession>
<keyword evidence="3" id="KW-1185">Reference proteome</keyword>
<organism evidence="2 3">
    <name type="scientific">Thelephora terrestris</name>
    <dbReference type="NCBI Taxonomy" id="56493"/>
    <lineage>
        <taxon>Eukaryota</taxon>
        <taxon>Fungi</taxon>
        <taxon>Dikarya</taxon>
        <taxon>Basidiomycota</taxon>
        <taxon>Agaricomycotina</taxon>
        <taxon>Agaricomycetes</taxon>
        <taxon>Thelephorales</taxon>
        <taxon>Thelephoraceae</taxon>
        <taxon>Thelephora</taxon>
    </lineage>
</organism>
<evidence type="ECO:0000256" key="1">
    <source>
        <dbReference type="SAM" id="MobiDB-lite"/>
    </source>
</evidence>
<gene>
    <name evidence="2" type="ORF">BJ322DRAFT_1087958</name>
</gene>
<sequence>MISSSALRKFAGHRPQLKVSGRLWAGRFALLSGGGCLSSSEDDCPSSSEDKSSSSSDDRCPSSSDSSAKGPCGIGSSQCCSSLLLSAVFAYVQRSFLIALRRRFTLCTSLKCLHIILLFITTPEHPEHWKREGKNVPVSLRLGYGLQTYPESARCLIFHSVA</sequence>